<evidence type="ECO:0000256" key="9">
    <source>
        <dbReference type="SAM" id="MobiDB-lite"/>
    </source>
</evidence>
<evidence type="ECO:0000256" key="2">
    <source>
        <dbReference type="ARBA" id="ARBA00006317"/>
    </source>
</evidence>
<reference evidence="11" key="1">
    <citation type="submission" date="2025-08" db="UniProtKB">
        <authorList>
            <consortium name="Ensembl"/>
        </authorList>
    </citation>
    <scope>IDENTIFICATION</scope>
</reference>
<evidence type="ECO:0000256" key="6">
    <source>
        <dbReference type="ARBA" id="ARBA00023155"/>
    </source>
</evidence>
<dbReference type="GO" id="GO:0005829">
    <property type="term" value="C:cytosol"/>
    <property type="evidence" value="ECO:0007669"/>
    <property type="project" value="Ensembl"/>
</dbReference>
<keyword evidence="5" id="KW-0238">DNA-binding</keyword>
<dbReference type="PANTHER" id="PTHR46092">
    <property type="entry name" value="HOMEOBOX PROTEIN HOX-A11-RELATED"/>
    <property type="match status" value="1"/>
</dbReference>
<comment type="subcellular location">
    <subcellularLocation>
        <location evidence="1">Nucleus</location>
    </subcellularLocation>
</comment>
<feature type="compositionally biased region" description="Low complexity" evidence="9">
    <location>
        <begin position="208"/>
        <end position="226"/>
    </location>
</feature>
<evidence type="ECO:0000313" key="12">
    <source>
        <dbReference type="Proteomes" id="UP000694404"/>
    </source>
</evidence>
<dbReference type="GO" id="GO:0001228">
    <property type="term" value="F:DNA-binding transcription activator activity, RNA polymerase II-specific"/>
    <property type="evidence" value="ECO:0007669"/>
    <property type="project" value="Ensembl"/>
</dbReference>
<feature type="region of interest" description="Disordered" evidence="9">
    <location>
        <begin position="167"/>
        <end position="229"/>
    </location>
</feature>
<evidence type="ECO:0000256" key="1">
    <source>
        <dbReference type="ARBA" id="ARBA00004123"/>
    </source>
</evidence>
<dbReference type="GO" id="GO:0009952">
    <property type="term" value="P:anterior/posterior pattern specification"/>
    <property type="evidence" value="ECO:0007669"/>
    <property type="project" value="Ensembl"/>
</dbReference>
<dbReference type="GO" id="GO:0000978">
    <property type="term" value="F:RNA polymerase II cis-regulatory region sequence-specific DNA binding"/>
    <property type="evidence" value="ECO:0007669"/>
    <property type="project" value="Ensembl"/>
</dbReference>
<evidence type="ECO:0000256" key="5">
    <source>
        <dbReference type="ARBA" id="ARBA00023125"/>
    </source>
</evidence>
<sequence length="367" mass="41655">MFNSVNLGNFCSQSRKERSADFGDRAGCASNLYLPSCTYYVPEFSTVSSFLPQAPSRQISYPYSTNLSQVQPVREVSYGLDPSSKWHHRSNYASCYSAEDLMHRECIPPSTMTEMLMKNESVYSHHHPSSNHPASTGFYSSMNKNSVLPQGFDRFFENAYCGTENPPENCLQKSESKLESDSQPSALSSRGEQGIDPEDEEENTNPGSSASSSSVNKEVSKNSNSSRCSPHKEEEVSLFEIPDKRARERIFLQCLYKQRKKASVVQDKNERKKIKQRPPAVFFWKSLIVNTSFSNPLCCAMWHCSNSYDSFTLTFTFVGGFIVFVTEFKFLLEFLGPIIQLCIWFHASCSVFPDVINLLHHIFDFCK</sequence>
<feature type="domain" description="DUF3528" evidence="10">
    <location>
        <begin position="42"/>
        <end position="164"/>
    </location>
</feature>
<dbReference type="InterPro" id="IPR021918">
    <property type="entry name" value="DUF3528"/>
</dbReference>
<evidence type="ECO:0000256" key="4">
    <source>
        <dbReference type="ARBA" id="ARBA00023015"/>
    </source>
</evidence>
<keyword evidence="7" id="KW-0804">Transcription</keyword>
<dbReference type="Proteomes" id="UP000694404">
    <property type="component" value="Unplaced"/>
</dbReference>
<dbReference type="GO" id="GO:0042733">
    <property type="term" value="P:embryonic digit morphogenesis"/>
    <property type="evidence" value="ECO:0007669"/>
    <property type="project" value="Ensembl"/>
</dbReference>
<dbReference type="GeneTree" id="ENSGT00940000160009"/>
<evidence type="ECO:0000256" key="7">
    <source>
        <dbReference type="ARBA" id="ARBA00023163"/>
    </source>
</evidence>
<organism evidence="11 12">
    <name type="scientific">Chelonoidis abingdonii</name>
    <name type="common">Abingdon island giant tortoise</name>
    <name type="synonym">Testudo abingdonii</name>
    <dbReference type="NCBI Taxonomy" id="106734"/>
    <lineage>
        <taxon>Eukaryota</taxon>
        <taxon>Metazoa</taxon>
        <taxon>Chordata</taxon>
        <taxon>Craniata</taxon>
        <taxon>Vertebrata</taxon>
        <taxon>Euteleostomi</taxon>
        <taxon>Archelosauria</taxon>
        <taxon>Testudinata</taxon>
        <taxon>Testudines</taxon>
        <taxon>Cryptodira</taxon>
        <taxon>Durocryptodira</taxon>
        <taxon>Testudinoidea</taxon>
        <taxon>Testudinidae</taxon>
        <taxon>Chelonoidis</taxon>
    </lineage>
</organism>
<dbReference type="GO" id="GO:0009954">
    <property type="term" value="P:proximal/distal pattern formation"/>
    <property type="evidence" value="ECO:0007669"/>
    <property type="project" value="Ensembl"/>
</dbReference>
<dbReference type="PANTHER" id="PTHR46092:SF1">
    <property type="entry name" value="HOMEOBOX PROTEIN HOX-C11"/>
    <property type="match status" value="1"/>
</dbReference>
<keyword evidence="8" id="KW-0539">Nucleus</keyword>
<evidence type="ECO:0000256" key="3">
    <source>
        <dbReference type="ARBA" id="ARBA00022473"/>
    </source>
</evidence>
<dbReference type="GO" id="GO:0001759">
    <property type="term" value="P:organ induction"/>
    <property type="evidence" value="ECO:0007669"/>
    <property type="project" value="Ensembl"/>
</dbReference>
<name>A0A8C0GAQ4_CHEAB</name>
<comment type="similarity">
    <text evidence="2">Belongs to the Abd-B homeobox family.</text>
</comment>
<accession>A0A8C0GAQ4</accession>
<dbReference type="GO" id="GO:0005654">
    <property type="term" value="C:nucleoplasm"/>
    <property type="evidence" value="ECO:0007669"/>
    <property type="project" value="Ensembl"/>
</dbReference>
<keyword evidence="6" id="KW-0371">Homeobox</keyword>
<keyword evidence="12" id="KW-1185">Reference proteome</keyword>
<dbReference type="AlphaFoldDB" id="A0A8C0GAQ4"/>
<evidence type="ECO:0000313" key="11">
    <source>
        <dbReference type="Ensembl" id="ENSCABP00000006199.1"/>
    </source>
</evidence>
<reference evidence="11" key="2">
    <citation type="submission" date="2025-09" db="UniProtKB">
        <authorList>
            <consortium name="Ensembl"/>
        </authorList>
    </citation>
    <scope>IDENTIFICATION</scope>
</reference>
<proteinExistence type="inferred from homology"/>
<evidence type="ECO:0000256" key="8">
    <source>
        <dbReference type="ARBA" id="ARBA00023242"/>
    </source>
</evidence>
<feature type="compositionally biased region" description="Polar residues" evidence="9">
    <location>
        <begin position="181"/>
        <end position="191"/>
    </location>
</feature>
<dbReference type="Ensembl" id="ENSCABT00000006764.1">
    <property type="protein sequence ID" value="ENSCABP00000006199.1"/>
    <property type="gene ID" value="ENSCABG00000004678.1"/>
</dbReference>
<keyword evidence="4" id="KW-0805">Transcription regulation</keyword>
<keyword evidence="3" id="KW-0217">Developmental protein</keyword>
<protein>
    <submittedName>
        <fullName evidence="11">Homeobox C11</fullName>
    </submittedName>
</protein>
<gene>
    <name evidence="11" type="primary">HOXC11</name>
</gene>
<dbReference type="GO" id="GO:0060272">
    <property type="term" value="P:embryonic skeletal joint morphogenesis"/>
    <property type="evidence" value="ECO:0007669"/>
    <property type="project" value="Ensembl"/>
</dbReference>
<dbReference type="Pfam" id="PF12045">
    <property type="entry name" value="DUF3528"/>
    <property type="match status" value="1"/>
</dbReference>
<dbReference type="GO" id="GO:0001656">
    <property type="term" value="P:metanephros development"/>
    <property type="evidence" value="ECO:0007669"/>
    <property type="project" value="Ensembl"/>
</dbReference>
<evidence type="ECO:0000259" key="10">
    <source>
        <dbReference type="Pfam" id="PF12045"/>
    </source>
</evidence>